<reference evidence="2 3" key="1">
    <citation type="submission" date="2017-08" db="EMBL/GenBank/DDBJ databases">
        <title>Resequencing and Reannotation of the genome of Pyrococcus furiosus type strain DSM3638.</title>
        <authorList>
            <person name="Reichelt R.M."/>
            <person name="Bunk B."/>
        </authorList>
    </citation>
    <scope>NUCLEOTIDE SEQUENCE [LARGE SCALE GENOMIC DNA]</scope>
    <source>
        <strain evidence="2 3">DSM 3638</strain>
    </source>
</reference>
<accession>A0A5C0XQ41</accession>
<feature type="region of interest" description="Disordered" evidence="1">
    <location>
        <begin position="1"/>
        <end position="28"/>
    </location>
</feature>
<evidence type="ECO:0000256" key="1">
    <source>
        <dbReference type="SAM" id="MobiDB-lite"/>
    </source>
</evidence>
<dbReference type="RefSeq" id="WP_011012286.1">
    <property type="nucleotide sequence ID" value="NC_003413.1"/>
</dbReference>
<name>A0A5C0XQ41_PYRFU</name>
<gene>
    <name evidence="2" type="ORF">PFDSM3638_05745</name>
</gene>
<organism evidence="2 3">
    <name type="scientific">Pyrococcus furiosus (strain ATCC 43587 / DSM 3638 / JCM 8422 / Vc1)</name>
    <dbReference type="NCBI Taxonomy" id="186497"/>
    <lineage>
        <taxon>Archaea</taxon>
        <taxon>Methanobacteriati</taxon>
        <taxon>Methanobacteriota</taxon>
        <taxon>Thermococci</taxon>
        <taxon>Thermococcales</taxon>
        <taxon>Thermococcaceae</taxon>
        <taxon>Pyrococcus</taxon>
    </lineage>
</organism>
<dbReference type="AlphaFoldDB" id="A0A5C0XQ41"/>
<dbReference type="NCBIfam" id="NF041142">
    <property type="entry name" value="PCNA_Inhib"/>
    <property type="match status" value="1"/>
</dbReference>
<sequence>MNRKLDEFLGSNDPPATKEENQKVKKKQRLRATNLDEFLPEDHINFFKNLRIGSKKIARKKIEEL</sequence>
<proteinExistence type="predicted"/>
<dbReference type="EMBL" id="CP023154">
    <property type="protein sequence ID" value="QEK78801.1"/>
    <property type="molecule type" value="Genomic_DNA"/>
</dbReference>
<dbReference type="GeneID" id="41712955"/>
<dbReference type="OrthoDB" id="101251at2157"/>
<dbReference type="GeneID" id="13301751"/>
<evidence type="ECO:0000313" key="3">
    <source>
        <dbReference type="Proteomes" id="UP000324354"/>
    </source>
</evidence>
<dbReference type="InterPro" id="IPR053615">
    <property type="entry name" value="PCNA-interact_regulator"/>
</dbReference>
<protein>
    <submittedName>
        <fullName evidence="2">Uncharacterized protein</fullName>
    </submittedName>
</protein>
<dbReference type="Proteomes" id="UP000324354">
    <property type="component" value="Chromosome"/>
</dbReference>
<evidence type="ECO:0000313" key="2">
    <source>
        <dbReference type="EMBL" id="QEK78801.1"/>
    </source>
</evidence>